<dbReference type="EMBL" id="MDTU01000001">
    <property type="protein sequence ID" value="ODN41836.1"/>
    <property type="molecule type" value="Genomic_DNA"/>
</dbReference>
<organism evidence="6 7">
    <name type="scientific">Piscirickettsia litoralis</name>
    <dbReference type="NCBI Taxonomy" id="1891921"/>
    <lineage>
        <taxon>Bacteria</taxon>
        <taxon>Pseudomonadati</taxon>
        <taxon>Pseudomonadota</taxon>
        <taxon>Gammaproteobacteria</taxon>
        <taxon>Thiotrichales</taxon>
        <taxon>Piscirickettsiaceae</taxon>
        <taxon>Piscirickettsia</taxon>
    </lineage>
</organism>
<dbReference type="InterPro" id="IPR050223">
    <property type="entry name" value="D-isomer_2-hydroxyacid_DH"/>
</dbReference>
<dbReference type="RefSeq" id="WP_069311638.1">
    <property type="nucleotide sequence ID" value="NZ_MDTU01000001.1"/>
</dbReference>
<accession>A0ABX2ZYY6</accession>
<dbReference type="Gene3D" id="3.30.1370.170">
    <property type="match status" value="1"/>
</dbReference>
<dbReference type="InterPro" id="IPR036291">
    <property type="entry name" value="NAD(P)-bd_dom_sf"/>
</dbReference>
<dbReference type="Pfam" id="PF02826">
    <property type="entry name" value="2-Hacid_dh_C"/>
    <property type="match status" value="1"/>
</dbReference>
<dbReference type="InterPro" id="IPR020921">
    <property type="entry name" value="Erythronate-4-P_DHase"/>
</dbReference>
<dbReference type="SUPFAM" id="SSF51735">
    <property type="entry name" value="NAD(P)-binding Rossmann-fold domains"/>
    <property type="match status" value="1"/>
</dbReference>
<evidence type="ECO:0000256" key="1">
    <source>
        <dbReference type="ARBA" id="ARBA00022490"/>
    </source>
</evidence>
<evidence type="ECO:0000256" key="4">
    <source>
        <dbReference type="ARBA" id="ARBA00023096"/>
    </source>
</evidence>
<keyword evidence="3" id="KW-0520">NAD</keyword>
<keyword evidence="2" id="KW-0560">Oxidoreductase</keyword>
<dbReference type="InterPro" id="IPR006140">
    <property type="entry name" value="D-isomer_DH_NAD-bd"/>
</dbReference>
<sequence>MISILADDAIPYLDGIFPDTQQARLIKRPGREIHPGDLKGIDALLLRTVTQVNHGLLARSSVRYIATASAGFDHFNLADLKDLDIDWYAAQGCNARAVAEYVISNIALLQLHDKLPIHDAKVGIIGVGHVGSQVAQLLKIIGLTPVCYDPPRQLRDASFKSASLADIGQCQMLSCHLPLVRQGDDSTINFIDKLLDKLADNSIILNAGRGESLSLSAISRHPQHRYLLDVWDAEPNIDANYLDLKQIELITPHIAGYGVMGKYNATCMATRWLADKLGVSYQPVSLPEAAILNVNEAKTWQEVVLAAYDPRIDDAEVRKLLDGRVEPLRRNYLLRAPFSRRVKSNNRLKKNDKNILSKLDFNFFG</sequence>
<reference evidence="6 7" key="1">
    <citation type="submission" date="2016-08" db="EMBL/GenBank/DDBJ databases">
        <title>Draft genome sequence of Candidatus Piscirickettsia litoralis, from seawater.</title>
        <authorList>
            <person name="Wan X."/>
            <person name="Lee A.J."/>
            <person name="Hou S."/>
            <person name="Donachie S.P."/>
        </authorList>
    </citation>
    <scope>NUCLEOTIDE SEQUENCE [LARGE SCALE GENOMIC DNA]</scope>
    <source>
        <strain evidence="6 7">Y2</strain>
    </source>
</reference>
<dbReference type="SUPFAM" id="SSF52283">
    <property type="entry name" value="Formate/glycerate dehydrogenase catalytic domain-like"/>
    <property type="match status" value="1"/>
</dbReference>
<feature type="domain" description="D-isomer specific 2-hydroxyacid dehydrogenase NAD-binding" evidence="5">
    <location>
        <begin position="116"/>
        <end position="255"/>
    </location>
</feature>
<keyword evidence="1" id="KW-0963">Cytoplasm</keyword>
<dbReference type="Gene3D" id="3.40.50.720">
    <property type="entry name" value="NAD(P)-binding Rossmann-like Domain"/>
    <property type="match status" value="2"/>
</dbReference>
<keyword evidence="7" id="KW-1185">Reference proteome</keyword>
<evidence type="ECO:0000256" key="3">
    <source>
        <dbReference type="ARBA" id="ARBA00023027"/>
    </source>
</evidence>
<evidence type="ECO:0000256" key="2">
    <source>
        <dbReference type="ARBA" id="ARBA00023002"/>
    </source>
</evidence>
<proteinExistence type="predicted"/>
<evidence type="ECO:0000259" key="5">
    <source>
        <dbReference type="Pfam" id="PF02826"/>
    </source>
</evidence>
<gene>
    <name evidence="6" type="ORF">BGC07_01150</name>
</gene>
<protein>
    <submittedName>
        <fullName evidence="6">Hydroxyacid dehydrogenase</fullName>
    </submittedName>
</protein>
<name>A0ABX2ZYY6_9GAMM</name>
<dbReference type="CDD" id="cd12158">
    <property type="entry name" value="ErythrP_dh"/>
    <property type="match status" value="1"/>
</dbReference>
<dbReference type="PANTHER" id="PTHR10996">
    <property type="entry name" value="2-HYDROXYACID DEHYDROGENASE-RELATED"/>
    <property type="match status" value="1"/>
</dbReference>
<evidence type="ECO:0000313" key="7">
    <source>
        <dbReference type="Proteomes" id="UP000094329"/>
    </source>
</evidence>
<dbReference type="Proteomes" id="UP000094329">
    <property type="component" value="Unassembled WGS sequence"/>
</dbReference>
<keyword evidence="4" id="KW-0664">Pyridoxine biosynthesis</keyword>
<comment type="caution">
    <text evidence="6">The sequence shown here is derived from an EMBL/GenBank/DDBJ whole genome shotgun (WGS) entry which is preliminary data.</text>
</comment>
<evidence type="ECO:0000313" key="6">
    <source>
        <dbReference type="EMBL" id="ODN41836.1"/>
    </source>
</evidence>
<dbReference type="InterPro" id="IPR038251">
    <property type="entry name" value="PdxB_dimer_sf"/>
</dbReference>